<dbReference type="EMBL" id="JACHJW010000001">
    <property type="protein sequence ID" value="MBB4958092.1"/>
    <property type="molecule type" value="Genomic_DNA"/>
</dbReference>
<dbReference type="Proteomes" id="UP000578819">
    <property type="component" value="Unassembled WGS sequence"/>
</dbReference>
<sequence length="66" mass="7128">MASHLEFAEAGALGTKTVGSFAAGMRDLFAPEDVVAALVELSVSRTQAGCCRGRSCHGSWRRCWRR</sequence>
<proteinExistence type="predicted"/>
<keyword evidence="2" id="KW-1185">Reference proteome</keyword>
<name>A0A7W7SPQ4_9ACTN</name>
<gene>
    <name evidence="1" type="ORF">FHR38_001825</name>
</gene>
<accession>A0A7W7SPQ4</accession>
<comment type="caution">
    <text evidence="1">The sequence shown here is derived from an EMBL/GenBank/DDBJ whole genome shotgun (WGS) entry which is preliminary data.</text>
</comment>
<evidence type="ECO:0000313" key="2">
    <source>
        <dbReference type="Proteomes" id="UP000578819"/>
    </source>
</evidence>
<organism evidence="1 2">
    <name type="scientific">Micromonospora polyrhachis</name>
    <dbReference type="NCBI Taxonomy" id="1282883"/>
    <lineage>
        <taxon>Bacteria</taxon>
        <taxon>Bacillati</taxon>
        <taxon>Actinomycetota</taxon>
        <taxon>Actinomycetes</taxon>
        <taxon>Micromonosporales</taxon>
        <taxon>Micromonosporaceae</taxon>
        <taxon>Micromonospora</taxon>
    </lineage>
</organism>
<dbReference type="RefSeq" id="WP_184534241.1">
    <property type="nucleotide sequence ID" value="NZ_JACHJW010000001.1"/>
</dbReference>
<protein>
    <submittedName>
        <fullName evidence="1">Uncharacterized protein</fullName>
    </submittedName>
</protein>
<reference evidence="1 2" key="1">
    <citation type="submission" date="2020-08" db="EMBL/GenBank/DDBJ databases">
        <title>Sequencing the genomes of 1000 actinobacteria strains.</title>
        <authorList>
            <person name="Klenk H.-P."/>
        </authorList>
    </citation>
    <scope>NUCLEOTIDE SEQUENCE [LARGE SCALE GENOMIC DNA]</scope>
    <source>
        <strain evidence="1 2">DSM 45886</strain>
    </source>
</reference>
<dbReference type="AlphaFoldDB" id="A0A7W7SPQ4"/>
<evidence type="ECO:0000313" key="1">
    <source>
        <dbReference type="EMBL" id="MBB4958092.1"/>
    </source>
</evidence>